<dbReference type="InterPro" id="IPR003593">
    <property type="entry name" value="AAA+_ATPase"/>
</dbReference>
<dbReference type="Pfam" id="PF13175">
    <property type="entry name" value="AAA_15"/>
    <property type="match status" value="1"/>
</dbReference>
<dbReference type="CDD" id="cd00267">
    <property type="entry name" value="ABC_ATPase"/>
    <property type="match status" value="1"/>
</dbReference>
<dbReference type="InterPro" id="IPR041685">
    <property type="entry name" value="AAA_GajA/Old/RecF-like"/>
</dbReference>
<dbReference type="InterPro" id="IPR051396">
    <property type="entry name" value="Bact_Antivir_Def_Nuclease"/>
</dbReference>
<dbReference type="InterPro" id="IPR027417">
    <property type="entry name" value="P-loop_NTPase"/>
</dbReference>
<name>A0A5R8QFL7_9FIRM</name>
<gene>
    <name evidence="2" type="ORF">FEZ08_02735</name>
</gene>
<proteinExistence type="predicted"/>
<dbReference type="Pfam" id="PF13476">
    <property type="entry name" value="AAA_23"/>
    <property type="match status" value="1"/>
</dbReference>
<dbReference type="GO" id="GO:0016887">
    <property type="term" value="F:ATP hydrolysis activity"/>
    <property type="evidence" value="ECO:0007669"/>
    <property type="project" value="InterPro"/>
</dbReference>
<sequence length="237" mass="27094">MIYVKGVSIRGDNSIDFKKFPFNLPVVKNLNNIVFDKAVTIFIGENGVGKSTLIEAIAISLGFNPEGGNKNVMFSTYDSHSELYKDIVLSKLFIPKDGFFLRSETLYTLETKLHEYFEDDENYSMHQCSHGEGVLKLLQRYFVKDGIYILDEPEAALSPASQFVFLNLMHELAEMQNCQFIIATHSPLIAGYEYARVYEMSIDNGVEAIKFEDSVLAMLYKRYLESQEYRRNVIGLD</sequence>
<dbReference type="InParanoid" id="A0A5R8QFL7"/>
<dbReference type="SUPFAM" id="SSF52540">
    <property type="entry name" value="P-loop containing nucleoside triphosphate hydrolases"/>
    <property type="match status" value="1"/>
</dbReference>
<dbReference type="SMART" id="SM00382">
    <property type="entry name" value="AAA"/>
    <property type="match status" value="1"/>
</dbReference>
<protein>
    <recommendedName>
        <fullName evidence="1">AAA+ ATPase domain-containing protein</fullName>
    </recommendedName>
</protein>
<dbReference type="Proteomes" id="UP000306912">
    <property type="component" value="Unassembled WGS sequence"/>
</dbReference>
<dbReference type="Gene3D" id="3.40.50.300">
    <property type="entry name" value="P-loop containing nucleotide triphosphate hydrolases"/>
    <property type="match status" value="2"/>
</dbReference>
<dbReference type="GO" id="GO:0006302">
    <property type="term" value="P:double-strand break repair"/>
    <property type="evidence" value="ECO:0007669"/>
    <property type="project" value="InterPro"/>
</dbReference>
<keyword evidence="3" id="KW-1185">Reference proteome</keyword>
<dbReference type="AlphaFoldDB" id="A0A5R8QFL7"/>
<dbReference type="InterPro" id="IPR038729">
    <property type="entry name" value="Rad50/SbcC_AAA"/>
</dbReference>
<organism evidence="2 3">
    <name type="scientific">Culicoidibacter larvae</name>
    <dbReference type="NCBI Taxonomy" id="2579976"/>
    <lineage>
        <taxon>Bacteria</taxon>
        <taxon>Bacillati</taxon>
        <taxon>Bacillota</taxon>
        <taxon>Culicoidibacteria</taxon>
        <taxon>Culicoidibacterales</taxon>
        <taxon>Culicoidibacteraceae</taxon>
        <taxon>Culicoidibacter</taxon>
    </lineage>
</organism>
<dbReference type="OrthoDB" id="9784297at2"/>
<reference evidence="2 3" key="1">
    <citation type="submission" date="2019-05" db="EMBL/GenBank/DDBJ databases">
        <title>Culicoidintestinum kansasii gen. nov., sp. nov. from the gastrointestinal tract of the biting midge, Culicoides sonorensis.</title>
        <authorList>
            <person name="Neupane S."/>
            <person name="Ghosh A."/>
            <person name="Gunther S."/>
            <person name="Martin K."/>
            <person name="Zurek L."/>
        </authorList>
    </citation>
    <scope>NUCLEOTIDE SEQUENCE [LARGE SCALE GENOMIC DNA]</scope>
    <source>
        <strain evidence="2 3">CS-1</strain>
    </source>
</reference>
<comment type="caution">
    <text evidence="2">The sequence shown here is derived from an EMBL/GenBank/DDBJ whole genome shotgun (WGS) entry which is preliminary data.</text>
</comment>
<dbReference type="EMBL" id="VBWP01000002">
    <property type="protein sequence ID" value="TLG76550.1"/>
    <property type="molecule type" value="Genomic_DNA"/>
</dbReference>
<evidence type="ECO:0000259" key="1">
    <source>
        <dbReference type="SMART" id="SM00382"/>
    </source>
</evidence>
<evidence type="ECO:0000313" key="3">
    <source>
        <dbReference type="Proteomes" id="UP000306912"/>
    </source>
</evidence>
<accession>A0A5R8QFL7</accession>
<evidence type="ECO:0000313" key="2">
    <source>
        <dbReference type="EMBL" id="TLG76550.1"/>
    </source>
</evidence>
<dbReference type="RefSeq" id="WP_138190187.1">
    <property type="nucleotide sequence ID" value="NZ_VBWP01000002.1"/>
</dbReference>
<dbReference type="PANTHER" id="PTHR43581:SF3">
    <property type="entry name" value="AAA+ ATPASE DOMAIN-CONTAINING PROTEIN"/>
    <property type="match status" value="1"/>
</dbReference>
<dbReference type="PANTHER" id="PTHR43581">
    <property type="entry name" value="ATP/GTP PHOSPHATASE"/>
    <property type="match status" value="1"/>
</dbReference>
<feature type="domain" description="AAA+ ATPase" evidence="1">
    <location>
        <begin position="36"/>
        <end position="207"/>
    </location>
</feature>